<reference evidence="4 5" key="1">
    <citation type="submission" date="2024-03" db="EMBL/GenBank/DDBJ databases">
        <title>Aureococcus anophagefferens CCMP1851 and Kratosvirus quantuckense: Draft genome of a second virus-susceptible host strain in the model system.</title>
        <authorList>
            <person name="Chase E."/>
            <person name="Truchon A.R."/>
            <person name="Schepens W."/>
            <person name="Wilhelm S.W."/>
        </authorList>
    </citation>
    <scope>NUCLEOTIDE SEQUENCE [LARGE SCALE GENOMIC DNA]</scope>
    <source>
        <strain evidence="4 5">CCMP1851</strain>
    </source>
</reference>
<dbReference type="InterPro" id="IPR001611">
    <property type="entry name" value="Leu-rich_rpt"/>
</dbReference>
<proteinExistence type="predicted"/>
<dbReference type="SUPFAM" id="SSF47473">
    <property type="entry name" value="EF-hand"/>
    <property type="match status" value="1"/>
</dbReference>
<dbReference type="SUPFAM" id="SSF52047">
    <property type="entry name" value="RNI-like"/>
    <property type="match status" value="1"/>
</dbReference>
<dbReference type="Gene3D" id="1.10.238.10">
    <property type="entry name" value="EF-hand"/>
    <property type="match status" value="1"/>
</dbReference>
<dbReference type="EMBL" id="JBBJCI010000056">
    <property type="protein sequence ID" value="KAK7249558.1"/>
    <property type="molecule type" value="Genomic_DNA"/>
</dbReference>
<sequence length="1254" mass="134905">MSSKVFDRDHVHRGSVTALNFAQGLSLKRASINAGAVSAKLPAAVRSVEDLLRRNADAKRILSGEKPLEKRSAWHRVRDATEVGIPDVHTHRIGGAVDDADIDRNRWSASLRLRRHPETVSSVASQLQFRENLRKGRCRASESRAKFEEKFDAFKRHGPTKTTRPHGAAFRNEFQMLGDDVATTSTVVEVREREDPEPEPDRHRRRKSRPSTAPRAGRRAFVEEPRSAFDTSAPAERPTSAPAVRGPRTLEAATSSGDVQRLNYFGQQAKREFFDLYKSMARQAEIVDDVGARVVGEERARLAAWSDDDGDVDDEASKSGSSCASSKVPAPEAATGVSDPSHSPRHRFARGIAAMMKRLRRPGATGGDPFCLPEPLFVRRAASDGLDLAHRAYGDDLAILLADMITELPALRRLNVRGNRLSDAGIAAILGAVCGGGSHLRALDLSQNVLDGAAIDSLARFLETEACALEELHLDGADVDDGEIRDLVRAVAKNATLKTLALSGNFLGGAAEKLANCAPEDRGAYAVAKALRTNATLTKLDLSWNQLGAQSGSLIGGALMKNRSLAWFSLAFNCIGDAGAMALGRALDANGTIQHLDVSSNGIRNRGAQVIAEGLRDNLRLTRLDMSGNPVGALGGRALLASLNYARRPRHIELGGCELSGDDRAPGRFNPATPQGHYDLDLDDPFQWMVAKQLIWLSVTRAGAKFRSLVEIDASSGGKPTKRSVTLVSRTPEADKPGAIGWEPGKKVEGPKAPISREVSAKIRNRIRASLVGESVESIVDKFDDDNSGTLDASELTELMRRVFRIAPAEVSDADIRKLLDALDEDASGTISTAEFAEFVDKGDAAFFVKSPKKAKPAGFHAIVRQQSVKLQVDDGKMTKAAALLQARLRGFFGRVDAVQKFEAGVTDARTSSVARALIVADYAGVRESAAGGTAANLLKVTRALRTRIASKASVEHARFKMKSVMAATTSRQVRLSIARLEPLDSETGRPYKLPTGPKARLQCHLTAATMPPSELSVQNATGIAAMERLILSPQVGDRIALVRLAAVDLRIFAMQLQHFLDRLMQSARPLDGGEIVDFFVCLLPRVVDVHSVAGLVQRNLSEAQTAHLWAKLGPAMPVFAGAVAARHDFDLTQPLHRAALCKLVQMDQIFVAQQRGHFGDDGGGLTFSVSASAGGDLSQLYRGGTSQNSDYRGFRNATLNGDPISAAEIEALTATFGDAGADAPTLKGKAQLKCDYAGFLRAPMDAAPVRAGQ</sequence>
<evidence type="ECO:0000256" key="1">
    <source>
        <dbReference type="ARBA" id="ARBA00022837"/>
    </source>
</evidence>
<gene>
    <name evidence="4" type="ORF">SO694_0026202</name>
</gene>
<feature type="compositionally biased region" description="Basic and acidic residues" evidence="2">
    <location>
        <begin position="189"/>
        <end position="202"/>
    </location>
</feature>
<dbReference type="PANTHER" id="PTHR24114:SF2">
    <property type="entry name" value="F-BOX DOMAIN-CONTAINING PROTEIN-RELATED"/>
    <property type="match status" value="1"/>
</dbReference>
<feature type="region of interest" description="Disordered" evidence="2">
    <location>
        <begin position="181"/>
        <end position="255"/>
    </location>
</feature>
<dbReference type="Proteomes" id="UP001363151">
    <property type="component" value="Unassembled WGS sequence"/>
</dbReference>
<accession>A0ABR1G8S2</accession>
<evidence type="ECO:0000259" key="3">
    <source>
        <dbReference type="PROSITE" id="PS50222"/>
    </source>
</evidence>
<dbReference type="InterPro" id="IPR052394">
    <property type="entry name" value="LRR-containing"/>
</dbReference>
<dbReference type="InterPro" id="IPR011992">
    <property type="entry name" value="EF-hand-dom_pair"/>
</dbReference>
<feature type="region of interest" description="Disordered" evidence="2">
    <location>
        <begin position="733"/>
        <end position="753"/>
    </location>
</feature>
<dbReference type="Pfam" id="PF13516">
    <property type="entry name" value="LRR_6"/>
    <property type="match status" value="5"/>
</dbReference>
<feature type="region of interest" description="Disordered" evidence="2">
    <location>
        <begin position="305"/>
        <end position="346"/>
    </location>
</feature>
<dbReference type="SMART" id="SM00054">
    <property type="entry name" value="EFh"/>
    <property type="match status" value="2"/>
</dbReference>
<dbReference type="InterPro" id="IPR032675">
    <property type="entry name" value="LRR_dom_sf"/>
</dbReference>
<evidence type="ECO:0000313" key="4">
    <source>
        <dbReference type="EMBL" id="KAK7249558.1"/>
    </source>
</evidence>
<keyword evidence="1" id="KW-0106">Calcium</keyword>
<organism evidence="4 5">
    <name type="scientific">Aureococcus anophagefferens</name>
    <name type="common">Harmful bloom alga</name>
    <dbReference type="NCBI Taxonomy" id="44056"/>
    <lineage>
        <taxon>Eukaryota</taxon>
        <taxon>Sar</taxon>
        <taxon>Stramenopiles</taxon>
        <taxon>Ochrophyta</taxon>
        <taxon>Pelagophyceae</taxon>
        <taxon>Pelagomonadales</taxon>
        <taxon>Pelagomonadaceae</taxon>
        <taxon>Aureococcus</taxon>
    </lineage>
</organism>
<name>A0ABR1G8S2_AURAN</name>
<dbReference type="PANTHER" id="PTHR24114">
    <property type="entry name" value="LEUCINE RICH REPEAT FAMILY PROTEIN"/>
    <property type="match status" value="1"/>
</dbReference>
<protein>
    <recommendedName>
        <fullName evidence="3">EF-hand domain-containing protein</fullName>
    </recommendedName>
</protein>
<evidence type="ECO:0000313" key="5">
    <source>
        <dbReference type="Proteomes" id="UP001363151"/>
    </source>
</evidence>
<feature type="non-terminal residue" evidence="4">
    <location>
        <position position="1254"/>
    </location>
</feature>
<feature type="compositionally biased region" description="Low complexity" evidence="2">
    <location>
        <begin position="318"/>
        <end position="327"/>
    </location>
</feature>
<dbReference type="PROSITE" id="PS00018">
    <property type="entry name" value="EF_HAND_1"/>
    <property type="match status" value="2"/>
</dbReference>
<comment type="caution">
    <text evidence="4">The sequence shown here is derived from an EMBL/GenBank/DDBJ whole genome shotgun (WGS) entry which is preliminary data.</text>
</comment>
<keyword evidence="5" id="KW-1185">Reference proteome</keyword>
<dbReference type="Gene3D" id="3.80.10.10">
    <property type="entry name" value="Ribonuclease Inhibitor"/>
    <property type="match status" value="1"/>
</dbReference>
<dbReference type="Pfam" id="PF13499">
    <property type="entry name" value="EF-hand_7"/>
    <property type="match status" value="1"/>
</dbReference>
<dbReference type="InterPro" id="IPR018247">
    <property type="entry name" value="EF_Hand_1_Ca_BS"/>
</dbReference>
<dbReference type="PROSITE" id="PS50222">
    <property type="entry name" value="EF_HAND_2"/>
    <property type="match status" value="2"/>
</dbReference>
<dbReference type="InterPro" id="IPR002048">
    <property type="entry name" value="EF_hand_dom"/>
</dbReference>
<feature type="domain" description="EF-hand" evidence="3">
    <location>
        <begin position="771"/>
        <end position="806"/>
    </location>
</feature>
<feature type="domain" description="EF-hand" evidence="3">
    <location>
        <begin position="811"/>
        <end position="846"/>
    </location>
</feature>
<evidence type="ECO:0000256" key="2">
    <source>
        <dbReference type="SAM" id="MobiDB-lite"/>
    </source>
</evidence>
<dbReference type="CDD" id="cd00051">
    <property type="entry name" value="EFh"/>
    <property type="match status" value="1"/>
</dbReference>
<dbReference type="SMART" id="SM00368">
    <property type="entry name" value="LRR_RI"/>
    <property type="match status" value="8"/>
</dbReference>